<dbReference type="Proteomes" id="UP000614287">
    <property type="component" value="Unassembled WGS sequence"/>
</dbReference>
<evidence type="ECO:0000313" key="2">
    <source>
        <dbReference type="EMBL" id="GHA74906.1"/>
    </source>
</evidence>
<reference evidence="2" key="1">
    <citation type="journal article" date="2014" name="Int. J. Syst. Evol. Microbiol.">
        <title>Complete genome sequence of Corynebacterium casei LMG S-19264T (=DSM 44701T), isolated from a smear-ripened cheese.</title>
        <authorList>
            <consortium name="US DOE Joint Genome Institute (JGI-PGF)"/>
            <person name="Walter F."/>
            <person name="Albersmeier A."/>
            <person name="Kalinowski J."/>
            <person name="Ruckert C."/>
        </authorList>
    </citation>
    <scope>NUCLEOTIDE SEQUENCE</scope>
    <source>
        <strain evidence="2">KCTC 32501</strain>
    </source>
</reference>
<dbReference type="AlphaFoldDB" id="A0A8J3CNW0"/>
<dbReference type="RefSeq" id="WP_189493326.1">
    <property type="nucleotide sequence ID" value="NZ_BMZG01000007.1"/>
</dbReference>
<evidence type="ECO:0000256" key="1">
    <source>
        <dbReference type="SAM" id="SignalP"/>
    </source>
</evidence>
<comment type="caution">
    <text evidence="2">The sequence shown here is derived from an EMBL/GenBank/DDBJ whole genome shotgun (WGS) entry which is preliminary data.</text>
</comment>
<feature type="signal peptide" evidence="1">
    <location>
        <begin position="1"/>
        <end position="20"/>
    </location>
</feature>
<gene>
    <name evidence="2" type="ORF">GCM10009007_14990</name>
</gene>
<name>A0A8J3CNW0_9BURK</name>
<evidence type="ECO:0000313" key="3">
    <source>
        <dbReference type="Proteomes" id="UP000614287"/>
    </source>
</evidence>
<organism evidence="2 3">
    <name type="scientific">Formosimonas limnophila</name>
    <dbReference type="NCBI Taxonomy" id="1384487"/>
    <lineage>
        <taxon>Bacteria</taxon>
        <taxon>Pseudomonadati</taxon>
        <taxon>Pseudomonadota</taxon>
        <taxon>Betaproteobacteria</taxon>
        <taxon>Burkholderiales</taxon>
        <taxon>Burkholderiaceae</taxon>
        <taxon>Formosimonas</taxon>
    </lineage>
</organism>
<sequence>MKIKTTLAIATTLISSTAFADTSVFVQQEQSVGKDSYVGVRLEAPLSDSDKAVARMFKRDSAQPEKSSVQLYGQIDLGYQYSK</sequence>
<evidence type="ECO:0008006" key="4">
    <source>
        <dbReference type="Google" id="ProtNLM"/>
    </source>
</evidence>
<proteinExistence type="predicted"/>
<keyword evidence="3" id="KW-1185">Reference proteome</keyword>
<accession>A0A8J3CNW0</accession>
<keyword evidence="1" id="KW-0732">Signal</keyword>
<dbReference type="EMBL" id="BMZG01000007">
    <property type="protein sequence ID" value="GHA74906.1"/>
    <property type="molecule type" value="Genomic_DNA"/>
</dbReference>
<protein>
    <recommendedName>
        <fullName evidence="4">Porin</fullName>
    </recommendedName>
</protein>
<feature type="chain" id="PRO_5035263866" description="Porin" evidence="1">
    <location>
        <begin position="21"/>
        <end position="83"/>
    </location>
</feature>
<reference evidence="2" key="2">
    <citation type="submission" date="2020-09" db="EMBL/GenBank/DDBJ databases">
        <authorList>
            <person name="Sun Q."/>
            <person name="Kim S."/>
        </authorList>
    </citation>
    <scope>NUCLEOTIDE SEQUENCE</scope>
    <source>
        <strain evidence="2">KCTC 32501</strain>
    </source>
</reference>